<dbReference type="InterPro" id="IPR027640">
    <property type="entry name" value="Kinesin-like_fam"/>
</dbReference>
<dbReference type="PRINTS" id="PR00380">
    <property type="entry name" value="KINESINHEAVY"/>
</dbReference>
<comment type="caution">
    <text evidence="21">The sequence shown here is derived from an EMBL/GenBank/DDBJ whole genome shotgun (WGS) entry which is preliminary data.</text>
</comment>
<dbReference type="InterPro" id="IPR027417">
    <property type="entry name" value="P-loop_NTPase"/>
</dbReference>
<evidence type="ECO:0000256" key="15">
    <source>
        <dbReference type="ARBA" id="ARBA00023273"/>
    </source>
</evidence>
<feature type="coiled-coil region" evidence="18">
    <location>
        <begin position="372"/>
        <end position="399"/>
    </location>
</feature>
<dbReference type="Pfam" id="PF25764">
    <property type="entry name" value="KIF21A_4th"/>
    <property type="match status" value="1"/>
</dbReference>
<protein>
    <recommendedName>
        <fullName evidence="20">Kinesin motor domain-containing protein</fullName>
    </recommendedName>
</protein>
<evidence type="ECO:0000256" key="9">
    <source>
        <dbReference type="ARBA" id="ARBA00022737"/>
    </source>
</evidence>
<dbReference type="Pfam" id="PF23203">
    <property type="entry name" value="KIF21A"/>
    <property type="match status" value="1"/>
</dbReference>
<dbReference type="GO" id="GO:0005874">
    <property type="term" value="C:microtubule"/>
    <property type="evidence" value="ECO:0007669"/>
    <property type="project" value="UniProtKB-KW"/>
</dbReference>
<dbReference type="FunFam" id="2.130.10.10:FF:000475">
    <property type="entry name" value="Kinesin family member 21B"/>
    <property type="match status" value="1"/>
</dbReference>
<keyword evidence="15" id="KW-0966">Cell projection</keyword>
<dbReference type="InterPro" id="IPR001680">
    <property type="entry name" value="WD40_rpt"/>
</dbReference>
<evidence type="ECO:0000256" key="14">
    <source>
        <dbReference type="ARBA" id="ARBA00023212"/>
    </source>
</evidence>
<dbReference type="InterPro" id="IPR019775">
    <property type="entry name" value="WD40_repeat_CS"/>
</dbReference>
<keyword evidence="12 18" id="KW-0175">Coiled coil</keyword>
<keyword evidence="13 17" id="KW-0505">Motor protein</keyword>
<dbReference type="InterPro" id="IPR056532">
    <property type="entry name" value="KIF21A/B_hel_2"/>
</dbReference>
<dbReference type="GO" id="GO:0005524">
    <property type="term" value="F:ATP binding"/>
    <property type="evidence" value="ECO:0007669"/>
    <property type="project" value="UniProtKB-UniRule"/>
</dbReference>
<evidence type="ECO:0000256" key="6">
    <source>
        <dbReference type="ARBA" id="ARBA00022553"/>
    </source>
</evidence>
<dbReference type="FunFam" id="2.130.10.10:FF:000158">
    <property type="entry name" value="Kinesin family member 21A"/>
    <property type="match status" value="1"/>
</dbReference>
<evidence type="ECO:0000256" key="8">
    <source>
        <dbReference type="ARBA" id="ARBA00022701"/>
    </source>
</evidence>
<feature type="region of interest" description="Disordered" evidence="19">
    <location>
        <begin position="819"/>
        <end position="841"/>
    </location>
</feature>
<dbReference type="PANTHER" id="PTHR47969">
    <property type="entry name" value="CHROMOSOME-ASSOCIATED KINESIN KIF4A-RELATED"/>
    <property type="match status" value="1"/>
</dbReference>
<dbReference type="InterPro" id="IPR036322">
    <property type="entry name" value="WD40_repeat_dom_sf"/>
</dbReference>
<dbReference type="InterPro" id="IPR001752">
    <property type="entry name" value="Kinesin_motor_dom"/>
</dbReference>
<feature type="repeat" description="WD" evidence="16">
    <location>
        <begin position="1244"/>
        <end position="1283"/>
    </location>
</feature>
<dbReference type="OrthoDB" id="3176171at2759"/>
<evidence type="ECO:0000256" key="7">
    <source>
        <dbReference type="ARBA" id="ARBA00022574"/>
    </source>
</evidence>
<dbReference type="PROSITE" id="PS50082">
    <property type="entry name" value="WD_REPEATS_2"/>
    <property type="match status" value="3"/>
</dbReference>
<feature type="compositionally biased region" description="Basic and acidic residues" evidence="19">
    <location>
        <begin position="536"/>
        <end position="546"/>
    </location>
</feature>
<feature type="compositionally biased region" description="Pro residues" evidence="19">
    <location>
        <begin position="1185"/>
        <end position="1196"/>
    </location>
</feature>
<sequence>MASQNDCCVKVSLRIRPQMAKEKIEGCHVCTSVTPGEPQVLLGKDKAFTYDFVFDMDAQQQEIYTACVHKLIEGCFEGYNATVFAYGQTGSGKTYSMGTGFDLSVSEEEQGIIPRAVRQLFQGIQQRRAQAPAHPPEFKVTAQFLELYNEEILDLFDSTRDPEARGRKSNIKIHEDASGSIYTTGVTSQLVSSEEELLQCLKRGALSRTTASTQMNAQSSRSHAIFTIHLCQMRLCQQGEPMNAEMNGDSVSQPEFETLTAKFHFVDLAGSERLKRTGATGDRAREGISINCGLLALGNVISALGDQSKRSGHVPYRDSKLTRLLQDSLGGNSRTLMIACVSPSDRDFMETLNTLKYANRARNIKNKVVVNQDRASQQISALRAELARLQLELTEYRAGKRVAGPDGEGGFSDLHQENTLLQRDNDTLRLRVKAMQETIDILNARVTQLLSNQASALLAQTGEQNPEIGALIQNYIREIEEIRSKLLESEAMNESLRRSLSRLSSARSSLAPPTPGLPMGSSPSVSMETEMTDVIQRARLDVERLKKKERKQRRKSPEKDKGLKKRAKLQNGQLESDDNDAEEENELSLQEEDQPESGLDEEEEEDGPGLEGSDSEEEFLEDSDSNSEEKVNFQADLADLTCEIEIKQKLIEELENSQRRLAMLKQQYEEKLILLQNKIRETQLERDRVLHDLMSMENYTEEKASKIKAEYEKRLKEMNRDLAKLQSAQREHGRLLKNQSRYERELKKLQGEVNEMKKAKVALMKQMKEEQQRRRMIEAKRNREIAQLKKEQRRQEYQIRALESQKRQQELVLRRKTQEALDSGAELSASTTSSEAESSRSVSSIVHQWNSKLNGHMPIRETPNGINGARAASRKTLQRRGPGEGFSKTARQKWQVLEHRITDIVLQRMTVSNMEADMDRLIKKREELAAQQEVLLQKREKLLKQEGSAGEQECLLVEINEELEALNANVDYINESLSDCQATIVQIEESKDELGSVDTSAVISSCSLSEARHLLDHFLKASVDKGLQVAQREAQIRLLEGQLRHSDVIGSAHNHVILDALREKAESIPELQTLILNVQQENGYTSAEEEVSEFSQACESSLCQSFQLKVSASQDDFKLKVEPRLAVQMRAVSAECLSPVLEASSRYITKSLMSLTEPQHNSRGPTHRERVSRTVSLPVRGSALPPDPSLTPPSSPPLRRSDRNVFSRLSSSHNQGSRLDKGVISPVGGVKGNRTAPLQCVSVAEGHSKPVLCLDATDELLFTGSKDRTCKMWNLVTGQEILTLKGHPNNVVSVKHCSTSGLVFTVSTSYIKVWDIRDSAKCVRTLTSSGQVISGDACAGTTTRTITAAQGEYQINQIALNPAGSALYAAAGNTVRTWDLHRMQANGKLTGHIGPVMCLTVGQSTGSRDQVITGSKDHYVKVFDVAESMLGNVGPAHNLEPPHYDGIECLAIQGQVLFSGSRDNGIKKWDLEQQELIQQIPNAHKDWVCALAHVPGRPMLLSGCRAGLLKVWNVDNFTPIGEVKGHDSPINAICTNSRHIFTASSDMSVKIWLAKMGRKR</sequence>
<dbReference type="GO" id="GO:0005875">
    <property type="term" value="C:microtubule associated complex"/>
    <property type="evidence" value="ECO:0007669"/>
    <property type="project" value="TreeGrafter"/>
</dbReference>
<dbReference type="GO" id="GO:0051231">
    <property type="term" value="P:spindle elongation"/>
    <property type="evidence" value="ECO:0007669"/>
    <property type="project" value="TreeGrafter"/>
</dbReference>
<feature type="compositionally biased region" description="Low complexity" evidence="19">
    <location>
        <begin position="823"/>
        <end position="841"/>
    </location>
</feature>
<dbReference type="EMBL" id="JAERUA010000012">
    <property type="protein sequence ID" value="KAI1893123.1"/>
    <property type="molecule type" value="Genomic_DNA"/>
</dbReference>
<feature type="region of interest" description="Disordered" evidence="19">
    <location>
        <begin position="504"/>
        <end position="630"/>
    </location>
</feature>
<comment type="subcellular location">
    <subcellularLocation>
        <location evidence="3">Cell projection</location>
        <location evidence="3">Axon</location>
    </subcellularLocation>
    <subcellularLocation>
        <location evidence="2">Cell projection</location>
        <location evidence="2">Dendrite</location>
    </subcellularLocation>
    <subcellularLocation>
        <location evidence="4">Cell projection</location>
        <location evidence="4">Growth cone</location>
    </subcellularLocation>
    <subcellularLocation>
        <location evidence="1">Cytoplasm</location>
        <location evidence="1">Cytoskeleton</location>
    </subcellularLocation>
</comment>
<feature type="coiled-coil region" evidence="18">
    <location>
        <begin position="911"/>
        <end position="976"/>
    </location>
</feature>
<dbReference type="SUPFAM" id="SSF50978">
    <property type="entry name" value="WD40 repeat-like"/>
    <property type="match status" value="1"/>
</dbReference>
<dbReference type="GO" id="GO:0008017">
    <property type="term" value="F:microtubule binding"/>
    <property type="evidence" value="ECO:0007669"/>
    <property type="project" value="InterPro"/>
</dbReference>
<evidence type="ECO:0000256" key="12">
    <source>
        <dbReference type="ARBA" id="ARBA00023054"/>
    </source>
</evidence>
<feature type="repeat" description="WD" evidence="16">
    <location>
        <begin position="1454"/>
        <end position="1479"/>
    </location>
</feature>
<reference evidence="21" key="1">
    <citation type="submission" date="2021-01" db="EMBL/GenBank/DDBJ databases">
        <authorList>
            <person name="Zahm M."/>
            <person name="Roques C."/>
            <person name="Cabau C."/>
            <person name="Klopp C."/>
            <person name="Donnadieu C."/>
            <person name="Jouanno E."/>
            <person name="Lampietro C."/>
            <person name="Louis A."/>
            <person name="Herpin A."/>
            <person name="Echchiki A."/>
            <person name="Berthelot C."/>
            <person name="Parey E."/>
            <person name="Roest-Crollius H."/>
            <person name="Braasch I."/>
            <person name="Postlethwait J."/>
            <person name="Bobe J."/>
            <person name="Montfort J."/>
            <person name="Bouchez O."/>
            <person name="Begum T."/>
            <person name="Mejri S."/>
            <person name="Adams A."/>
            <person name="Chen W.-J."/>
            <person name="Guiguen Y."/>
        </authorList>
    </citation>
    <scope>NUCLEOTIDE SEQUENCE</scope>
    <source>
        <tissue evidence="21">Blood</tissue>
    </source>
</reference>
<comment type="similarity">
    <text evidence="17">Belongs to the TRAFAC class myosin-kinesin ATPase superfamily. Kinesin family.</text>
</comment>
<dbReference type="SUPFAM" id="SSF52540">
    <property type="entry name" value="P-loop containing nucleoside triphosphate hydrolases"/>
    <property type="match status" value="1"/>
</dbReference>
<keyword evidence="22" id="KW-1185">Reference proteome</keyword>
<evidence type="ECO:0000256" key="2">
    <source>
        <dbReference type="ARBA" id="ARBA00004279"/>
    </source>
</evidence>
<keyword evidence="7 16" id="KW-0853">WD repeat</keyword>
<dbReference type="PROSITE" id="PS00411">
    <property type="entry name" value="KINESIN_MOTOR_1"/>
    <property type="match status" value="1"/>
</dbReference>
<keyword evidence="5" id="KW-0963">Cytoplasm</keyword>
<feature type="region of interest" description="Disordered" evidence="19">
    <location>
        <begin position="1154"/>
        <end position="1228"/>
    </location>
</feature>
<dbReference type="GO" id="GO:0030425">
    <property type="term" value="C:dendrite"/>
    <property type="evidence" value="ECO:0007669"/>
    <property type="project" value="UniProtKB-SubCell"/>
</dbReference>
<feature type="coiled-coil region" evidence="18">
    <location>
        <begin position="637"/>
        <end position="819"/>
    </location>
</feature>
<feature type="compositionally biased region" description="Polar residues" evidence="19">
    <location>
        <begin position="1154"/>
        <end position="1164"/>
    </location>
</feature>
<evidence type="ECO:0000256" key="18">
    <source>
        <dbReference type="SAM" id="Coils"/>
    </source>
</evidence>
<keyword evidence="8" id="KW-0493">Microtubule</keyword>
<evidence type="ECO:0000256" key="1">
    <source>
        <dbReference type="ARBA" id="ARBA00004245"/>
    </source>
</evidence>
<evidence type="ECO:0000256" key="3">
    <source>
        <dbReference type="ARBA" id="ARBA00004489"/>
    </source>
</evidence>
<dbReference type="CDD" id="cd00200">
    <property type="entry name" value="WD40"/>
    <property type="match status" value="1"/>
</dbReference>
<dbReference type="Pfam" id="PF00225">
    <property type="entry name" value="Kinesin"/>
    <property type="match status" value="1"/>
</dbReference>
<gene>
    <name evidence="21" type="ORF">AGOR_G00140670</name>
</gene>
<dbReference type="InterPro" id="IPR019821">
    <property type="entry name" value="Kinesin_motor_CS"/>
</dbReference>
<organism evidence="21 22">
    <name type="scientific">Albula goreensis</name>
    <dbReference type="NCBI Taxonomy" id="1534307"/>
    <lineage>
        <taxon>Eukaryota</taxon>
        <taxon>Metazoa</taxon>
        <taxon>Chordata</taxon>
        <taxon>Craniata</taxon>
        <taxon>Vertebrata</taxon>
        <taxon>Euteleostomi</taxon>
        <taxon>Actinopterygii</taxon>
        <taxon>Neopterygii</taxon>
        <taxon>Teleostei</taxon>
        <taxon>Albuliformes</taxon>
        <taxon>Albulidae</taxon>
        <taxon>Albula</taxon>
    </lineage>
</organism>
<feature type="coiled-coil region" evidence="18">
    <location>
        <begin position="425"/>
        <end position="499"/>
    </location>
</feature>
<dbReference type="FunFam" id="2.130.10.10:FF:000131">
    <property type="entry name" value="Kinesin family member 21A"/>
    <property type="match status" value="1"/>
</dbReference>
<dbReference type="GO" id="GO:0030426">
    <property type="term" value="C:growth cone"/>
    <property type="evidence" value="ECO:0007669"/>
    <property type="project" value="UniProtKB-SubCell"/>
</dbReference>
<dbReference type="FunFam" id="3.40.850.10:FF:000011">
    <property type="entry name" value="Kinesin family member 21A"/>
    <property type="match status" value="1"/>
</dbReference>
<evidence type="ECO:0000256" key="10">
    <source>
        <dbReference type="ARBA" id="ARBA00022741"/>
    </source>
</evidence>
<dbReference type="Gene3D" id="3.40.850.10">
    <property type="entry name" value="Kinesin motor domain"/>
    <property type="match status" value="1"/>
</dbReference>
<evidence type="ECO:0000256" key="5">
    <source>
        <dbReference type="ARBA" id="ARBA00022490"/>
    </source>
</evidence>
<feature type="repeat" description="WD" evidence="16">
    <location>
        <begin position="1523"/>
        <end position="1552"/>
    </location>
</feature>
<dbReference type="GO" id="GO:0007018">
    <property type="term" value="P:microtubule-based movement"/>
    <property type="evidence" value="ECO:0007669"/>
    <property type="project" value="InterPro"/>
</dbReference>
<evidence type="ECO:0000313" key="22">
    <source>
        <dbReference type="Proteomes" id="UP000829720"/>
    </source>
</evidence>
<evidence type="ECO:0000256" key="4">
    <source>
        <dbReference type="ARBA" id="ARBA00004624"/>
    </source>
</evidence>
<dbReference type="InterPro" id="IPR036961">
    <property type="entry name" value="Kinesin_motor_dom_sf"/>
</dbReference>
<dbReference type="GO" id="GO:0007052">
    <property type="term" value="P:mitotic spindle organization"/>
    <property type="evidence" value="ECO:0007669"/>
    <property type="project" value="TreeGrafter"/>
</dbReference>
<dbReference type="PROSITE" id="PS00678">
    <property type="entry name" value="WD_REPEATS_1"/>
    <property type="match status" value="1"/>
</dbReference>
<evidence type="ECO:0000313" key="21">
    <source>
        <dbReference type="EMBL" id="KAI1893123.1"/>
    </source>
</evidence>
<dbReference type="CDD" id="cd01372">
    <property type="entry name" value="KISc_KIF4"/>
    <property type="match status" value="1"/>
</dbReference>
<feature type="compositionally biased region" description="Acidic residues" evidence="19">
    <location>
        <begin position="575"/>
        <end position="626"/>
    </location>
</feature>
<evidence type="ECO:0000256" key="11">
    <source>
        <dbReference type="ARBA" id="ARBA00022840"/>
    </source>
</evidence>
<dbReference type="InterPro" id="IPR015943">
    <property type="entry name" value="WD40/YVTN_repeat-like_dom_sf"/>
</dbReference>
<dbReference type="Proteomes" id="UP000829720">
    <property type="component" value="Unassembled WGS sequence"/>
</dbReference>
<keyword evidence="11 17" id="KW-0067">ATP-binding</keyword>
<evidence type="ECO:0000256" key="13">
    <source>
        <dbReference type="ARBA" id="ARBA00023175"/>
    </source>
</evidence>
<keyword evidence="14" id="KW-0206">Cytoskeleton</keyword>
<keyword evidence="6" id="KW-0597">Phosphoprotein</keyword>
<accession>A0A8T3D6F3</accession>
<dbReference type="PANTHER" id="PTHR47969:SF28">
    <property type="entry name" value="KINESIN-LIKE PROTEIN KIF21B"/>
    <property type="match status" value="1"/>
</dbReference>
<evidence type="ECO:0000259" key="20">
    <source>
        <dbReference type="PROSITE" id="PS50067"/>
    </source>
</evidence>
<feature type="binding site" evidence="17">
    <location>
        <begin position="87"/>
        <end position="94"/>
    </location>
    <ligand>
        <name>ATP</name>
        <dbReference type="ChEBI" id="CHEBI:30616"/>
    </ligand>
</feature>
<name>A0A8T3D6F3_9TELE</name>
<dbReference type="SMART" id="SM00129">
    <property type="entry name" value="KISc"/>
    <property type="match status" value="1"/>
</dbReference>
<dbReference type="Pfam" id="PF00400">
    <property type="entry name" value="WD40"/>
    <property type="match status" value="5"/>
</dbReference>
<proteinExistence type="inferred from homology"/>
<keyword evidence="10 17" id="KW-0547">Nucleotide-binding</keyword>
<feature type="compositionally biased region" description="Polar residues" evidence="19">
    <location>
        <begin position="1207"/>
        <end position="1217"/>
    </location>
</feature>
<feature type="domain" description="Kinesin motor" evidence="20">
    <location>
        <begin position="8"/>
        <end position="364"/>
    </location>
</feature>
<evidence type="ECO:0000256" key="17">
    <source>
        <dbReference type="PROSITE-ProRule" id="PRU00283"/>
    </source>
</evidence>
<evidence type="ECO:0000256" key="19">
    <source>
        <dbReference type="SAM" id="MobiDB-lite"/>
    </source>
</evidence>
<evidence type="ECO:0000256" key="16">
    <source>
        <dbReference type="PROSITE-ProRule" id="PRU00221"/>
    </source>
</evidence>
<dbReference type="InterPro" id="IPR056533">
    <property type="entry name" value="KIF21A/B_hel_1"/>
</dbReference>
<dbReference type="SUPFAM" id="SSF46579">
    <property type="entry name" value="Prefoldin"/>
    <property type="match status" value="1"/>
</dbReference>
<dbReference type="Pfam" id="PF23204">
    <property type="entry name" value="KIF21A_2nd"/>
    <property type="match status" value="1"/>
</dbReference>
<dbReference type="GO" id="GO:0003777">
    <property type="term" value="F:microtubule motor activity"/>
    <property type="evidence" value="ECO:0007669"/>
    <property type="project" value="InterPro"/>
</dbReference>
<dbReference type="PROSITE" id="PS50294">
    <property type="entry name" value="WD_REPEATS_REGION"/>
    <property type="match status" value="1"/>
</dbReference>
<dbReference type="SMART" id="SM00320">
    <property type="entry name" value="WD40"/>
    <property type="match status" value="7"/>
</dbReference>
<dbReference type="PROSITE" id="PS50067">
    <property type="entry name" value="KINESIN_MOTOR_2"/>
    <property type="match status" value="1"/>
</dbReference>
<dbReference type="Gene3D" id="2.130.10.10">
    <property type="entry name" value="YVTN repeat-like/Quinoprotein amine dehydrogenase"/>
    <property type="match status" value="2"/>
</dbReference>
<keyword evidence="9" id="KW-0677">Repeat</keyword>